<dbReference type="OrthoDB" id="5104994at2759"/>
<sequence length="533" mass="59768">MWSNTLACYFAGFMRFHNGYSLVITDPTTSPPLTGLSMGERTGSRILNSGYGRLSSQTNVPSDTNAPFPSGGKSLLFTNSWNSIFLSSYYTTVFRHSTHSSVTAYQNLSFLTNPSAPRSTPPEQQQQPIQNFIMSQPTGGTARGSAPFLPPELSLRIIEESEEAPICLVNHLSRGKLRCDGGFQYHTTVIYTRGEKQRDGTLSRGRLEALPMQHRCVAGVIRTSETPALPFDRSDDYSIELAISHLTKRTVVAELGMDEDIANPVLNLDKPEFMHYNPLRFINVRYLGYALLDRQFIATVPIEIGGDDNIRQLAGITRGNQTALTHRLRPDDDSLACEKIRNLMIRTNKVSYSFILGRLFEINNHLNDARTVYKWSSKLCAYRDELVGSPLRPKWELLKNLDTLCIDMAGLMPLHDEPLLGVQINKMARCLNLKTLILLGVPCLASYDCEIPNGKQEGEQEGEKGEDAWVAYLEDNHFFSYAGTTPRTTNWLYLFKDLVRPGGQIHFIANMEPGCPYWPGTNARIEVIEDGLQ</sequence>
<dbReference type="EMBL" id="JAAOAS010000009">
    <property type="protein sequence ID" value="KAF5605632.1"/>
    <property type="molecule type" value="Genomic_DNA"/>
</dbReference>
<gene>
    <name evidence="1" type="ORF">FPCIR_324</name>
</gene>
<evidence type="ECO:0000313" key="1">
    <source>
        <dbReference type="EMBL" id="KAF5605632.1"/>
    </source>
</evidence>
<proteinExistence type="predicted"/>
<evidence type="ECO:0000313" key="2">
    <source>
        <dbReference type="Proteomes" id="UP000546213"/>
    </source>
</evidence>
<comment type="caution">
    <text evidence="1">The sequence shown here is derived from an EMBL/GenBank/DDBJ whole genome shotgun (WGS) entry which is preliminary data.</text>
</comment>
<name>A0A8H5Q049_9HYPO</name>
<accession>A0A8H5Q049</accession>
<keyword evidence="2" id="KW-1185">Reference proteome</keyword>
<reference evidence="1 2" key="1">
    <citation type="submission" date="2020-05" db="EMBL/GenBank/DDBJ databases">
        <title>Identification and distribution of gene clusters putatively required for synthesis of sphingolipid metabolism inhibitors in phylogenetically diverse species of the filamentous fungus Fusarium.</title>
        <authorList>
            <person name="Kim H.-S."/>
            <person name="Busman M."/>
            <person name="Brown D.W."/>
            <person name="Divon H."/>
            <person name="Uhlig S."/>
            <person name="Proctor R.H."/>
        </authorList>
    </citation>
    <scope>NUCLEOTIDE SEQUENCE [LARGE SCALE GENOMIC DNA]</scope>
    <source>
        <strain evidence="1 2">NRRL 36939</strain>
    </source>
</reference>
<dbReference type="Proteomes" id="UP000546213">
    <property type="component" value="Unassembled WGS sequence"/>
</dbReference>
<organism evidence="1 2">
    <name type="scientific">Fusarium pseudocircinatum</name>
    <dbReference type="NCBI Taxonomy" id="56676"/>
    <lineage>
        <taxon>Eukaryota</taxon>
        <taxon>Fungi</taxon>
        <taxon>Dikarya</taxon>
        <taxon>Ascomycota</taxon>
        <taxon>Pezizomycotina</taxon>
        <taxon>Sordariomycetes</taxon>
        <taxon>Hypocreomycetidae</taxon>
        <taxon>Hypocreales</taxon>
        <taxon>Nectriaceae</taxon>
        <taxon>Fusarium</taxon>
        <taxon>Fusarium fujikuroi species complex</taxon>
    </lineage>
</organism>
<dbReference type="AlphaFoldDB" id="A0A8H5Q049"/>
<protein>
    <submittedName>
        <fullName evidence="1">Uncharacterized protein</fullName>
    </submittedName>
</protein>